<evidence type="ECO:0000313" key="2">
    <source>
        <dbReference type="Proteomes" id="UP000245137"/>
    </source>
</evidence>
<reference evidence="1 2" key="1">
    <citation type="journal article" date="2018" name="Appl. Microbiol. Biotechnol.">
        <title>Co-cultivation of the strictly anaerobic methanogen Methanosarcina barkeri with aerobic methanotrophs in an oxygen-limited membrane bioreactor.</title>
        <authorList>
            <person name="In 't Zandt M.H."/>
            <person name="van den Bosch T.J.M."/>
            <person name="Rijkers R."/>
            <person name="van Kessel M.A.H.J."/>
            <person name="Jetten M.S.M."/>
            <person name="Welte C.U."/>
        </authorList>
    </citation>
    <scope>NUCLEOTIDE SEQUENCE [LARGE SCALE GENOMIC DNA]</scope>
    <source>
        <strain evidence="1 2">DSM 17706</strain>
    </source>
</reference>
<comment type="caution">
    <text evidence="1">The sequence shown here is derived from an EMBL/GenBank/DDBJ whole genome shotgun (WGS) entry which is preliminary data.</text>
</comment>
<organism evidence="1 2">
    <name type="scientific">Methylosinus sporium</name>
    <dbReference type="NCBI Taxonomy" id="428"/>
    <lineage>
        <taxon>Bacteria</taxon>
        <taxon>Pseudomonadati</taxon>
        <taxon>Pseudomonadota</taxon>
        <taxon>Alphaproteobacteria</taxon>
        <taxon>Hyphomicrobiales</taxon>
        <taxon>Methylocystaceae</taxon>
        <taxon>Methylosinus</taxon>
    </lineage>
</organism>
<name>A0A2U1STL0_METSR</name>
<dbReference type="Proteomes" id="UP000245137">
    <property type="component" value="Unassembled WGS sequence"/>
</dbReference>
<evidence type="ECO:0000313" key="1">
    <source>
        <dbReference type="EMBL" id="PWB94945.1"/>
    </source>
</evidence>
<accession>A0A2U1STL0</accession>
<dbReference type="AlphaFoldDB" id="A0A2U1STL0"/>
<gene>
    <name evidence="1" type="ORF">C5689_05755</name>
</gene>
<keyword evidence="2" id="KW-1185">Reference proteome</keyword>
<sequence length="119" mass="11796">MDFTGAGASILGNLYYDGSFKYYANGFGAQLAFNNSTGGVAIYAAPSNSGGAGALATPALIFNLHQTGALQLPTYTTAGVLTNDASGNVTTTVGVTDSGASCTIIAITKGVITEASCAK</sequence>
<dbReference type="EMBL" id="PUIV01000005">
    <property type="protein sequence ID" value="PWB94945.1"/>
    <property type="molecule type" value="Genomic_DNA"/>
</dbReference>
<proteinExistence type="predicted"/>
<protein>
    <submittedName>
        <fullName evidence="1">Uncharacterized protein</fullName>
    </submittedName>
</protein>